<accession>D2W1Y9</accession>
<evidence type="ECO:0000313" key="1">
    <source>
        <dbReference type="EMBL" id="EFC36849.1"/>
    </source>
</evidence>
<dbReference type="InterPro" id="IPR043504">
    <property type="entry name" value="Peptidase_S1_PA_chymotrypsin"/>
</dbReference>
<protein>
    <submittedName>
        <fullName evidence="1">Predicted protein</fullName>
    </submittedName>
</protein>
<reference evidence="1 2" key="1">
    <citation type="journal article" date="2010" name="Cell">
        <title>The genome of Naegleria gruberi illuminates early eukaryotic versatility.</title>
        <authorList>
            <person name="Fritz-Laylin L.K."/>
            <person name="Prochnik S.E."/>
            <person name="Ginger M.L."/>
            <person name="Dacks J.B."/>
            <person name="Carpenter M.L."/>
            <person name="Field M.C."/>
            <person name="Kuo A."/>
            <person name="Paredez A."/>
            <person name="Chapman J."/>
            <person name="Pham J."/>
            <person name="Shu S."/>
            <person name="Neupane R."/>
            <person name="Cipriano M."/>
            <person name="Mancuso J."/>
            <person name="Tu H."/>
            <person name="Salamov A."/>
            <person name="Lindquist E."/>
            <person name="Shapiro H."/>
            <person name="Lucas S."/>
            <person name="Grigoriev I.V."/>
            <person name="Cande W.Z."/>
            <person name="Fulton C."/>
            <person name="Rokhsar D.S."/>
            <person name="Dawson S.C."/>
        </authorList>
    </citation>
    <scope>NUCLEOTIDE SEQUENCE [LARGE SCALE GENOMIC DNA]</scope>
    <source>
        <strain evidence="1 2">NEG-M</strain>
    </source>
</reference>
<dbReference type="VEuPathDB" id="AmoebaDB:NAEGRDRAFT_54069"/>
<name>D2W1Y9_NAEGR</name>
<dbReference type="Gene3D" id="2.40.10.10">
    <property type="entry name" value="Trypsin-like serine proteases"/>
    <property type="match status" value="1"/>
</dbReference>
<dbReference type="RefSeq" id="XP_002669593.1">
    <property type="nucleotide sequence ID" value="XM_002669547.1"/>
</dbReference>
<organism evidence="2">
    <name type="scientific">Naegleria gruberi</name>
    <name type="common">Amoeba</name>
    <dbReference type="NCBI Taxonomy" id="5762"/>
    <lineage>
        <taxon>Eukaryota</taxon>
        <taxon>Discoba</taxon>
        <taxon>Heterolobosea</taxon>
        <taxon>Tetramitia</taxon>
        <taxon>Eutetramitia</taxon>
        <taxon>Vahlkampfiidae</taxon>
        <taxon>Naegleria</taxon>
    </lineage>
</organism>
<sequence length="362" mass="41224">MGCYAKENRLTDQEEIFNEGGGDDVAVMKYFDIKNSSILAATIIWQFSDEHMMFYSGESREEFQDNMPLNDFANECIPLWLPDIRKKAFKICTLKEWLDEDENNPLHSSGFQFSPSYIGSSSIEKEGTIYCASNDLFSPHQVMMKEKIKRKFVEFCACTSFGNGLDIEGIDFSMLCGKISDNSLKTEFIVPCAYNQVEETPVIVIGYPTRPSKAQILNAYEIPPKRRAFDAIFSYNYKTASIGKIKHSTNPDFMLISNATCFGMEGSAVFSIKGELIGIVMKRKKISKYNIVLSVNHPSFVIEYLSYPGNELLSMDRSLYLPLLAPYIEKHFQLLTKAIENKLLNETLKKNVKNVLDMVNMR</sequence>
<dbReference type="AlphaFoldDB" id="D2W1Y9"/>
<keyword evidence="2" id="KW-1185">Reference proteome</keyword>
<gene>
    <name evidence="1" type="ORF">NAEGRDRAFT_54069</name>
</gene>
<dbReference type="SUPFAM" id="SSF50494">
    <property type="entry name" value="Trypsin-like serine proteases"/>
    <property type="match status" value="1"/>
</dbReference>
<evidence type="ECO:0000313" key="2">
    <source>
        <dbReference type="Proteomes" id="UP000006671"/>
    </source>
</evidence>
<dbReference type="InterPro" id="IPR009003">
    <property type="entry name" value="Peptidase_S1_PA"/>
</dbReference>
<dbReference type="GeneID" id="8856133"/>
<dbReference type="KEGG" id="ngr:NAEGRDRAFT_54069"/>
<dbReference type="InParanoid" id="D2W1Y9"/>
<proteinExistence type="predicted"/>
<dbReference type="EMBL" id="GG738924">
    <property type="protein sequence ID" value="EFC36849.1"/>
    <property type="molecule type" value="Genomic_DNA"/>
</dbReference>
<dbReference type="Proteomes" id="UP000006671">
    <property type="component" value="Unassembled WGS sequence"/>
</dbReference>